<proteinExistence type="predicted"/>
<gene>
    <name evidence="3" type="ORF">K4A83_18565</name>
</gene>
<dbReference type="RefSeq" id="WP_265266164.1">
    <property type="nucleotide sequence ID" value="NZ_JAIHOM010000121.1"/>
</dbReference>
<comment type="caution">
    <text evidence="3">The sequence shown here is derived from an EMBL/GenBank/DDBJ whole genome shotgun (WGS) entry which is preliminary data.</text>
</comment>
<protein>
    <submittedName>
        <fullName evidence="3">DUF305 domain-containing protein</fullName>
    </submittedName>
</protein>
<dbReference type="InterPro" id="IPR012347">
    <property type="entry name" value="Ferritin-like"/>
</dbReference>
<keyword evidence="4" id="KW-1185">Reference proteome</keyword>
<evidence type="ECO:0000256" key="1">
    <source>
        <dbReference type="SAM" id="SignalP"/>
    </source>
</evidence>
<keyword evidence="1" id="KW-0732">Signal</keyword>
<feature type="signal peptide" evidence="1">
    <location>
        <begin position="1"/>
        <end position="16"/>
    </location>
</feature>
<dbReference type="InterPro" id="IPR005183">
    <property type="entry name" value="DUF305_CopM-like"/>
</dbReference>
<dbReference type="PROSITE" id="PS51257">
    <property type="entry name" value="PROKAR_LIPOPROTEIN"/>
    <property type="match status" value="1"/>
</dbReference>
<dbReference type="Proteomes" id="UP001526426">
    <property type="component" value="Unassembled WGS sequence"/>
</dbReference>
<name>A0ABT3L9T7_9CYAN</name>
<organism evidence="3 4">
    <name type="scientific">Spirulina subsalsa FACHB-351</name>
    <dbReference type="NCBI Taxonomy" id="234711"/>
    <lineage>
        <taxon>Bacteria</taxon>
        <taxon>Bacillati</taxon>
        <taxon>Cyanobacteriota</taxon>
        <taxon>Cyanophyceae</taxon>
        <taxon>Spirulinales</taxon>
        <taxon>Spirulinaceae</taxon>
        <taxon>Spirulina</taxon>
    </lineage>
</organism>
<feature type="chain" id="PRO_5046153997" evidence="1">
    <location>
        <begin position="17"/>
        <end position="227"/>
    </location>
</feature>
<dbReference type="EMBL" id="JAIHOM010000121">
    <property type="protein sequence ID" value="MCW6038261.1"/>
    <property type="molecule type" value="Genomic_DNA"/>
</dbReference>
<accession>A0ABT3L9T7</accession>
<feature type="domain" description="DUF305" evidence="2">
    <location>
        <begin position="70"/>
        <end position="220"/>
    </location>
</feature>
<dbReference type="Pfam" id="PF03713">
    <property type="entry name" value="DUF305"/>
    <property type="match status" value="1"/>
</dbReference>
<dbReference type="PANTHER" id="PTHR36933:SF1">
    <property type="entry name" value="SLL0788 PROTEIN"/>
    <property type="match status" value="1"/>
</dbReference>
<reference evidence="3 4" key="1">
    <citation type="submission" date="2021-08" db="EMBL/GenBank/DDBJ databases">
        <title>Draft genome sequence of Spirulina subsalsa with high tolerance to salinity and hype-accumulation of phycocyanin.</title>
        <authorList>
            <person name="Pei H."/>
            <person name="Jiang L."/>
        </authorList>
    </citation>
    <scope>NUCLEOTIDE SEQUENCE [LARGE SCALE GENOMIC DNA]</scope>
    <source>
        <strain evidence="3 4">FACHB-351</strain>
    </source>
</reference>
<dbReference type="Gene3D" id="1.20.1260.10">
    <property type="match status" value="2"/>
</dbReference>
<evidence type="ECO:0000313" key="3">
    <source>
        <dbReference type="EMBL" id="MCW6038261.1"/>
    </source>
</evidence>
<evidence type="ECO:0000313" key="4">
    <source>
        <dbReference type="Proteomes" id="UP001526426"/>
    </source>
</evidence>
<evidence type="ECO:0000259" key="2">
    <source>
        <dbReference type="Pfam" id="PF03713"/>
    </source>
</evidence>
<sequence>MVFQLNRLFLSSLAIAGLITACSSPPTSVEETPSQQTAMEEHSGMKEETINHADMDHAQVDLGPADEAYDLRFIDAMIPHHEGAVVMAQEVLAQSQKPELLALATEIIEAQTEEIAQMQEWRETWYPDAPETPMAWDTTTNEMMPMSAEQMSAMRMDMDLGAADEDFEKRFLKAMIPHHEGALMMAEDLKAKSERPEMQLFAQGIIDSQAAEIGQMRQWLKEWYDKE</sequence>
<dbReference type="PANTHER" id="PTHR36933">
    <property type="entry name" value="SLL0788 PROTEIN"/>
    <property type="match status" value="1"/>
</dbReference>